<dbReference type="InterPro" id="IPR036754">
    <property type="entry name" value="YbaK/aa-tRNA-synt-asso_dom_sf"/>
</dbReference>
<evidence type="ECO:0000313" key="3">
    <source>
        <dbReference type="Proteomes" id="UP000031030"/>
    </source>
</evidence>
<dbReference type="SUPFAM" id="SSF55826">
    <property type="entry name" value="YbaK/ProRS associated domain"/>
    <property type="match status" value="1"/>
</dbReference>
<dbReference type="AlphaFoldDB" id="A0A0B2A3D0"/>
<dbReference type="InterPro" id="IPR007214">
    <property type="entry name" value="YbaK/aa-tRNA-synth-assoc-dom"/>
</dbReference>
<feature type="domain" description="YbaK/aminoacyl-tRNA synthetase-associated" evidence="1">
    <location>
        <begin position="7"/>
        <end position="124"/>
    </location>
</feature>
<gene>
    <name evidence="2" type="ORF">LK09_16650</name>
</gene>
<dbReference type="GO" id="GO:0002161">
    <property type="term" value="F:aminoacyl-tRNA deacylase activity"/>
    <property type="evidence" value="ECO:0007669"/>
    <property type="project" value="InterPro"/>
</dbReference>
<keyword evidence="3" id="KW-1185">Reference proteome</keyword>
<sequence>MEIRERPAASSLAEAAGLLGLEPRDIVKTLVVKRSDDTYLFALIPGDRAIAWPKLRALVGVNKLQLPSPEHALAATGYERGTIVPIGSTTDWPVYADSDIAGRRIAMGAGAHGYSLFVDADDLIAAYGATVADISQPVN</sequence>
<dbReference type="CDD" id="cd04332">
    <property type="entry name" value="YbaK_like"/>
    <property type="match status" value="1"/>
</dbReference>
<name>A0A0B2A3D0_9MICO</name>
<evidence type="ECO:0000259" key="1">
    <source>
        <dbReference type="Pfam" id="PF04073"/>
    </source>
</evidence>
<comment type="caution">
    <text evidence="2">The sequence shown here is derived from an EMBL/GenBank/DDBJ whole genome shotgun (WGS) entry which is preliminary data.</text>
</comment>
<dbReference type="Gene3D" id="3.90.960.10">
    <property type="entry name" value="YbaK/aminoacyl-tRNA synthetase-associated domain"/>
    <property type="match status" value="1"/>
</dbReference>
<dbReference type="EMBL" id="JTDK01000017">
    <property type="protein sequence ID" value="KHK96088.1"/>
    <property type="molecule type" value="Genomic_DNA"/>
</dbReference>
<dbReference type="Proteomes" id="UP000031030">
    <property type="component" value="Unassembled WGS sequence"/>
</dbReference>
<proteinExistence type="predicted"/>
<reference evidence="2 3" key="1">
    <citation type="submission" date="2014-11" db="EMBL/GenBank/DDBJ databases">
        <title>Genome sequence of Microbacterium mangrovi MUSC 115(T).</title>
        <authorList>
            <person name="Lee L.-H."/>
        </authorList>
    </citation>
    <scope>NUCLEOTIDE SEQUENCE [LARGE SCALE GENOMIC DNA]</scope>
    <source>
        <strain evidence="2 3">MUSC 115</strain>
    </source>
</reference>
<dbReference type="PANTHER" id="PTHR30411">
    <property type="entry name" value="CYTOPLASMIC PROTEIN"/>
    <property type="match status" value="1"/>
</dbReference>
<protein>
    <recommendedName>
        <fullName evidence="1">YbaK/aminoacyl-tRNA synthetase-associated domain-containing protein</fullName>
    </recommendedName>
</protein>
<organism evidence="2 3">
    <name type="scientific">Microbacterium mangrovi</name>
    <dbReference type="NCBI Taxonomy" id="1348253"/>
    <lineage>
        <taxon>Bacteria</taxon>
        <taxon>Bacillati</taxon>
        <taxon>Actinomycetota</taxon>
        <taxon>Actinomycetes</taxon>
        <taxon>Micrococcales</taxon>
        <taxon>Microbacteriaceae</taxon>
        <taxon>Microbacterium</taxon>
    </lineage>
</organism>
<accession>A0A0B2A3D0</accession>
<dbReference type="STRING" id="1348253.LK09_16650"/>
<dbReference type="Pfam" id="PF04073">
    <property type="entry name" value="tRNA_edit"/>
    <property type="match status" value="1"/>
</dbReference>
<evidence type="ECO:0000313" key="2">
    <source>
        <dbReference type="EMBL" id="KHK96088.1"/>
    </source>
</evidence>
<dbReference type="PANTHER" id="PTHR30411:SF1">
    <property type="entry name" value="CYTOPLASMIC PROTEIN"/>
    <property type="match status" value="1"/>
</dbReference>